<organism evidence="2 3">
    <name type="scientific">Paenibacillus albiflavus</name>
    <dbReference type="NCBI Taxonomy" id="2545760"/>
    <lineage>
        <taxon>Bacteria</taxon>
        <taxon>Bacillati</taxon>
        <taxon>Bacillota</taxon>
        <taxon>Bacilli</taxon>
        <taxon>Bacillales</taxon>
        <taxon>Paenibacillaceae</taxon>
        <taxon>Paenibacillus</taxon>
    </lineage>
</organism>
<dbReference type="Pfam" id="PF11085">
    <property type="entry name" value="YqhR"/>
    <property type="match status" value="1"/>
</dbReference>
<reference evidence="2 3" key="1">
    <citation type="submission" date="2019-03" db="EMBL/GenBank/DDBJ databases">
        <authorList>
            <person name="Kim M.K.M."/>
        </authorList>
    </citation>
    <scope>NUCLEOTIDE SEQUENCE [LARGE SCALE GENOMIC DNA]</scope>
    <source>
        <strain evidence="2 3">18JY21-1</strain>
    </source>
</reference>
<gene>
    <name evidence="2" type="ORF">E0485_10605</name>
</gene>
<feature type="transmembrane region" description="Helical" evidence="1">
    <location>
        <begin position="12"/>
        <end position="30"/>
    </location>
</feature>
<evidence type="ECO:0000313" key="2">
    <source>
        <dbReference type="EMBL" id="TCZ77437.1"/>
    </source>
</evidence>
<feature type="transmembrane region" description="Helical" evidence="1">
    <location>
        <begin position="65"/>
        <end position="85"/>
    </location>
</feature>
<dbReference type="AlphaFoldDB" id="A0A4R4EDC1"/>
<keyword evidence="1" id="KW-0472">Membrane</keyword>
<dbReference type="InterPro" id="IPR024563">
    <property type="entry name" value="YqhR"/>
</dbReference>
<evidence type="ECO:0000256" key="1">
    <source>
        <dbReference type="SAM" id="Phobius"/>
    </source>
</evidence>
<evidence type="ECO:0008006" key="4">
    <source>
        <dbReference type="Google" id="ProtNLM"/>
    </source>
</evidence>
<proteinExistence type="predicted"/>
<protein>
    <recommendedName>
        <fullName evidence="4">DUF1440 domain-containing protein</fullName>
    </recommendedName>
</protein>
<keyword evidence="3" id="KW-1185">Reference proteome</keyword>
<feature type="transmembrane region" description="Helical" evidence="1">
    <location>
        <begin position="91"/>
        <end position="111"/>
    </location>
</feature>
<comment type="caution">
    <text evidence="2">The sequence shown here is derived from an EMBL/GenBank/DDBJ whole genome shotgun (WGS) entry which is preliminary data.</text>
</comment>
<dbReference type="RefSeq" id="WP_132418008.1">
    <property type="nucleotide sequence ID" value="NZ_SKFG01000009.1"/>
</dbReference>
<dbReference type="OrthoDB" id="2691442at2"/>
<dbReference type="EMBL" id="SKFG01000009">
    <property type="protein sequence ID" value="TCZ77437.1"/>
    <property type="molecule type" value="Genomic_DNA"/>
</dbReference>
<dbReference type="Proteomes" id="UP000295418">
    <property type="component" value="Unassembled WGS sequence"/>
</dbReference>
<keyword evidence="1" id="KW-0812">Transmembrane</keyword>
<keyword evidence="1" id="KW-1133">Transmembrane helix</keyword>
<feature type="transmembrane region" description="Helical" evidence="1">
    <location>
        <begin position="123"/>
        <end position="147"/>
    </location>
</feature>
<name>A0A4R4EDC1_9BACL</name>
<sequence>MNTKKAEQKVTNRWFFAFYVGIFCGFIWGIVKIVQYYFKFTSIVIGFLVEPFYKHMYLTQWQGLLIGWGAFILFSIIASLIYVALFQHIKGTWLGMLYGGAWWCLLYLIIGPKVDMLEWISHYSWDTIITDFCLFVLWGLFIGYTIAVEFTNDRSRDTNPI</sequence>
<evidence type="ECO:0000313" key="3">
    <source>
        <dbReference type="Proteomes" id="UP000295418"/>
    </source>
</evidence>
<accession>A0A4R4EDC1</accession>